<dbReference type="Proteomes" id="UP000637643">
    <property type="component" value="Unassembled WGS sequence"/>
</dbReference>
<gene>
    <name evidence="2" type="ORF">GCM10010912_35070</name>
</gene>
<evidence type="ECO:0000313" key="3">
    <source>
        <dbReference type="Proteomes" id="UP000637643"/>
    </source>
</evidence>
<dbReference type="Pfam" id="PF01636">
    <property type="entry name" value="APH"/>
    <property type="match status" value="1"/>
</dbReference>
<evidence type="ECO:0000259" key="1">
    <source>
        <dbReference type="Pfam" id="PF01636"/>
    </source>
</evidence>
<dbReference type="Gene3D" id="3.90.1200.10">
    <property type="match status" value="1"/>
</dbReference>
<keyword evidence="3" id="KW-1185">Reference proteome</keyword>
<evidence type="ECO:0000313" key="2">
    <source>
        <dbReference type="EMBL" id="GGF86783.1"/>
    </source>
</evidence>
<comment type="caution">
    <text evidence="2">The sequence shown here is derived from an EMBL/GenBank/DDBJ whole genome shotgun (WGS) entry which is preliminary data.</text>
</comment>
<organism evidence="2 3">
    <name type="scientific">Paenibacillus albidus</name>
    <dbReference type="NCBI Taxonomy" id="2041023"/>
    <lineage>
        <taxon>Bacteria</taxon>
        <taxon>Bacillati</taxon>
        <taxon>Bacillota</taxon>
        <taxon>Bacilli</taxon>
        <taxon>Bacillales</taxon>
        <taxon>Paenibacillaceae</taxon>
        <taxon>Paenibacillus</taxon>
    </lineage>
</organism>
<reference evidence="2" key="1">
    <citation type="journal article" date="2014" name="Int. J. Syst. Evol. Microbiol.">
        <title>Complete genome sequence of Corynebacterium casei LMG S-19264T (=DSM 44701T), isolated from a smear-ripened cheese.</title>
        <authorList>
            <consortium name="US DOE Joint Genome Institute (JGI-PGF)"/>
            <person name="Walter F."/>
            <person name="Albersmeier A."/>
            <person name="Kalinowski J."/>
            <person name="Ruckert C."/>
        </authorList>
    </citation>
    <scope>NUCLEOTIDE SEQUENCE</scope>
    <source>
        <strain evidence="2">CGMCC 1.16134</strain>
    </source>
</reference>
<sequence>MIGTLIGRGNTADVFDAGGNKAVKLFKEGYPLAAVQFEYGNSKLLSGLDIPIIQSYELVTYEGRHGIVYDRIEGESMLELLFQTEDLEKYTAVMASLHKELLACKLSSAVSLKSILKNNIEHADLSTRCKSELAERLEALPDGDGLCHGDFNFGNVMIGSGRNYIIDYMNICRGHQHADIARTVYLTEMTPAPAESEEAERILGMKKQAADLYLQEMGVGRESLSEWLLVTAAARLSELSSDMAEERNTVLQYLSLQGLPV</sequence>
<proteinExistence type="predicted"/>
<dbReference type="SUPFAM" id="SSF56112">
    <property type="entry name" value="Protein kinase-like (PK-like)"/>
    <property type="match status" value="1"/>
</dbReference>
<dbReference type="InterPro" id="IPR002575">
    <property type="entry name" value="Aminoglycoside_PTrfase"/>
</dbReference>
<dbReference type="AlphaFoldDB" id="A0A917CES9"/>
<protein>
    <submittedName>
        <fullName evidence="2">Aminoglycoside phosphotransferase</fullName>
    </submittedName>
</protein>
<reference evidence="2" key="2">
    <citation type="submission" date="2020-09" db="EMBL/GenBank/DDBJ databases">
        <authorList>
            <person name="Sun Q."/>
            <person name="Zhou Y."/>
        </authorList>
    </citation>
    <scope>NUCLEOTIDE SEQUENCE</scope>
    <source>
        <strain evidence="2">CGMCC 1.16134</strain>
    </source>
</reference>
<accession>A0A917CES9</accession>
<dbReference type="InterPro" id="IPR011009">
    <property type="entry name" value="Kinase-like_dom_sf"/>
</dbReference>
<feature type="domain" description="Aminoglycoside phosphotransferase" evidence="1">
    <location>
        <begin position="6"/>
        <end position="193"/>
    </location>
</feature>
<dbReference type="EMBL" id="BMKR01000013">
    <property type="protein sequence ID" value="GGF86783.1"/>
    <property type="molecule type" value="Genomic_DNA"/>
</dbReference>
<dbReference type="RefSeq" id="WP_189027049.1">
    <property type="nucleotide sequence ID" value="NZ_BMKR01000013.1"/>
</dbReference>
<name>A0A917CES9_9BACL</name>